<evidence type="ECO:0000313" key="2">
    <source>
        <dbReference type="Proteomes" id="UP000447434"/>
    </source>
</evidence>
<reference evidence="2" key="1">
    <citation type="journal article" date="2020" name="Nat. Commun.">
        <title>Genome sequence of the cluster root forming white lupin.</title>
        <authorList>
            <person name="Hufnagel B."/>
            <person name="Marques A."/>
            <person name="Soriano A."/>
            <person name="Marques L."/>
            <person name="Divol F."/>
            <person name="Doumas P."/>
            <person name="Sallet E."/>
            <person name="Mancinotti D."/>
            <person name="Carrere S."/>
            <person name="Marande W."/>
            <person name="Arribat S."/>
            <person name="Keller J."/>
            <person name="Huneau C."/>
            <person name="Blein T."/>
            <person name="Aime D."/>
            <person name="Laguerre M."/>
            <person name="Taylor J."/>
            <person name="Schubert V."/>
            <person name="Nelson M."/>
            <person name="Geu-Flores F."/>
            <person name="Crespi M."/>
            <person name="Gallardo-Guerrero K."/>
            <person name="Delaux P.-M."/>
            <person name="Salse J."/>
            <person name="Berges H."/>
            <person name="Guyot R."/>
            <person name="Gouzy J."/>
            <person name="Peret B."/>
        </authorList>
    </citation>
    <scope>NUCLEOTIDE SEQUENCE [LARGE SCALE GENOMIC DNA]</scope>
    <source>
        <strain evidence="2">cv. Amiga</strain>
    </source>
</reference>
<gene>
    <name evidence="1" type="ORF">Lalb_Chr06g0165011</name>
</gene>
<dbReference type="AlphaFoldDB" id="A0A6A4QCF3"/>
<evidence type="ECO:0000313" key="1">
    <source>
        <dbReference type="EMBL" id="KAE9611678.1"/>
    </source>
</evidence>
<keyword evidence="2" id="KW-1185">Reference proteome</keyword>
<organism evidence="1 2">
    <name type="scientific">Lupinus albus</name>
    <name type="common">White lupine</name>
    <name type="synonym">Lupinus termis</name>
    <dbReference type="NCBI Taxonomy" id="3870"/>
    <lineage>
        <taxon>Eukaryota</taxon>
        <taxon>Viridiplantae</taxon>
        <taxon>Streptophyta</taxon>
        <taxon>Embryophyta</taxon>
        <taxon>Tracheophyta</taxon>
        <taxon>Spermatophyta</taxon>
        <taxon>Magnoliopsida</taxon>
        <taxon>eudicotyledons</taxon>
        <taxon>Gunneridae</taxon>
        <taxon>Pentapetalae</taxon>
        <taxon>rosids</taxon>
        <taxon>fabids</taxon>
        <taxon>Fabales</taxon>
        <taxon>Fabaceae</taxon>
        <taxon>Papilionoideae</taxon>
        <taxon>50 kb inversion clade</taxon>
        <taxon>genistoids sensu lato</taxon>
        <taxon>core genistoids</taxon>
        <taxon>Genisteae</taxon>
        <taxon>Lupinus</taxon>
    </lineage>
</organism>
<protein>
    <submittedName>
        <fullName evidence="1">Uncharacterized protein</fullName>
    </submittedName>
</protein>
<sequence length="55" mass="6476">MGLHNKNKRVSLRVQRACLTFQACMHYSLTTKLNSENQKHIFNSSFYLVSYCIHN</sequence>
<proteinExistence type="predicted"/>
<dbReference type="Proteomes" id="UP000447434">
    <property type="component" value="Chromosome 6"/>
</dbReference>
<dbReference type="EMBL" id="WOCE01000006">
    <property type="protein sequence ID" value="KAE9611678.1"/>
    <property type="molecule type" value="Genomic_DNA"/>
</dbReference>
<name>A0A6A4QCF3_LUPAL</name>
<comment type="caution">
    <text evidence="1">The sequence shown here is derived from an EMBL/GenBank/DDBJ whole genome shotgun (WGS) entry which is preliminary data.</text>
</comment>
<accession>A0A6A4QCF3</accession>